<protein>
    <recommendedName>
        <fullName evidence="3">Abnormal spindle-like microcephaly-associated protein ASH domain-containing protein</fullName>
    </recommendedName>
</protein>
<dbReference type="EMBL" id="AP014633">
    <property type="protein sequence ID" value="BAP56026.1"/>
    <property type="molecule type" value="Genomic_DNA"/>
</dbReference>
<dbReference type="AlphaFoldDB" id="A0A090BV07"/>
<evidence type="ECO:0000313" key="2">
    <source>
        <dbReference type="Proteomes" id="UP000031623"/>
    </source>
</evidence>
<sequence>MKSRIVQLTIVMLLLSLNVYGEEITYCIDGGLNDSQFCEDTVPQSEFTEGIAWEPVAIFDSVPKSGTSIDFGEIPVGSMAISGIMVVNNGNKKLEISKIKILGEHASDFSVSSVEPFAIPGDSDDYHLITVKCIPSDKGLHNAILQLDSNDLGNSAPSYQLFCGSEVSDVALDNSATEMATILGGNVIGSLGYGYSSVYQRFKPQSCFYGDVSEVGGGSSDINFNYIGSYEELSEYFNFKVSGEFKLDFFNVSGSSKYVSSHQETKLSRSLFFKYAVKLPNGQFNQRGLNNFGQNMLNLNDPAKFRRACGDYFVFQTERGARLILGFQFNFTREEHKKYFFANLGAGVLSIFSVKSAINKSSTEIKEKSSITLTAYQEGGSVENLIQVFGTNNNILTCAFENFNSCEKAIDNAINYAKTFSSNIRKSPSIIDYVFSSYEDTGVFIPPETVPLDIISTRQEIGHEYEKQYGDLSLAMQWIEKFEIYSDQVQTKERTYLLDIKKKLEDNLVYLRRAAITCFDYIDSTCLNEKKLIFKKYLQKYDRDWLQGIYLLGEGEYLDSKAFWFDFKFEHGSFGRNRCSSHSSQKCLPSNCEVHKDTVYPEGYEVIPVEEKRVTSKKFSVSKNCITIDARGCSGFASNGRYRGNIIIYGQCGKEKIMIPPIISP</sequence>
<organism evidence="1 2">
    <name type="scientific">Thioploca ingrica</name>
    <dbReference type="NCBI Taxonomy" id="40754"/>
    <lineage>
        <taxon>Bacteria</taxon>
        <taxon>Pseudomonadati</taxon>
        <taxon>Pseudomonadota</taxon>
        <taxon>Gammaproteobacteria</taxon>
        <taxon>Thiotrichales</taxon>
        <taxon>Thiotrichaceae</taxon>
        <taxon>Thioploca</taxon>
    </lineage>
</organism>
<proteinExistence type="predicted"/>
<reference evidence="1 2" key="1">
    <citation type="journal article" date="2014" name="ISME J.">
        <title>Ecophysiology of Thioploca ingrica as revealed by the complete genome sequence supplemented with proteomic evidence.</title>
        <authorList>
            <person name="Kojima H."/>
            <person name="Ogura Y."/>
            <person name="Yamamoto N."/>
            <person name="Togashi T."/>
            <person name="Mori H."/>
            <person name="Watanabe T."/>
            <person name="Nemoto F."/>
            <person name="Kurokawa K."/>
            <person name="Hayashi T."/>
            <person name="Fukui M."/>
        </authorList>
    </citation>
    <scope>NUCLEOTIDE SEQUENCE [LARGE SCALE GENOMIC DNA]</scope>
</reference>
<dbReference type="InterPro" id="IPR013783">
    <property type="entry name" value="Ig-like_fold"/>
</dbReference>
<evidence type="ECO:0000313" key="1">
    <source>
        <dbReference type="EMBL" id="BAP56026.1"/>
    </source>
</evidence>
<gene>
    <name evidence="1" type="ORF">THII_1729</name>
</gene>
<dbReference type="Gene3D" id="2.60.40.10">
    <property type="entry name" value="Immunoglobulins"/>
    <property type="match status" value="1"/>
</dbReference>
<accession>A0A090BV07</accession>
<dbReference type="NCBIfam" id="NF012200">
    <property type="entry name" value="choice_anch_D"/>
    <property type="match status" value="1"/>
</dbReference>
<dbReference type="Proteomes" id="UP000031623">
    <property type="component" value="Chromosome"/>
</dbReference>
<dbReference type="STRING" id="40754.THII_1729"/>
<dbReference type="KEGG" id="tig:THII_1729"/>
<dbReference type="HOGENOM" id="CLU_412741_0_0_6"/>
<keyword evidence="2" id="KW-1185">Reference proteome</keyword>
<evidence type="ECO:0008006" key="3">
    <source>
        <dbReference type="Google" id="ProtNLM"/>
    </source>
</evidence>
<name>A0A090BV07_9GAMM</name>